<dbReference type="EMBL" id="JBHTHZ010000014">
    <property type="protein sequence ID" value="MFD0795151.1"/>
    <property type="molecule type" value="Genomic_DNA"/>
</dbReference>
<evidence type="ECO:0000313" key="8">
    <source>
        <dbReference type="EMBL" id="MFD0795151.1"/>
    </source>
</evidence>
<protein>
    <recommendedName>
        <fullName evidence="1">site-specific DNA-methyltransferase (adenine-specific)</fullName>
        <ecNumber evidence="1">2.1.1.72</ecNumber>
    </recommendedName>
</protein>
<name>A0ABW3AXD2_9SPHI</name>
<dbReference type="Pfam" id="PF07669">
    <property type="entry name" value="Eco57I"/>
    <property type="match status" value="2"/>
</dbReference>
<feature type="coiled-coil region" evidence="6">
    <location>
        <begin position="573"/>
        <end position="621"/>
    </location>
</feature>
<organism evidence="8 9">
    <name type="scientific">Mucilaginibacter litoreus</name>
    <dbReference type="NCBI Taxonomy" id="1048221"/>
    <lineage>
        <taxon>Bacteria</taxon>
        <taxon>Pseudomonadati</taxon>
        <taxon>Bacteroidota</taxon>
        <taxon>Sphingobacteriia</taxon>
        <taxon>Sphingobacteriales</taxon>
        <taxon>Sphingobacteriaceae</taxon>
        <taxon>Mucilaginibacter</taxon>
    </lineage>
</organism>
<feature type="domain" description="Type II methyltransferase M.TaqI-like" evidence="7">
    <location>
        <begin position="755"/>
        <end position="829"/>
    </location>
</feature>
<dbReference type="GO" id="GO:0008168">
    <property type="term" value="F:methyltransferase activity"/>
    <property type="evidence" value="ECO:0007669"/>
    <property type="project" value="UniProtKB-KW"/>
</dbReference>
<evidence type="ECO:0000256" key="4">
    <source>
        <dbReference type="ARBA" id="ARBA00022691"/>
    </source>
</evidence>
<accession>A0ABW3AXD2</accession>
<evidence type="ECO:0000256" key="1">
    <source>
        <dbReference type="ARBA" id="ARBA00011900"/>
    </source>
</evidence>
<dbReference type="InterPro" id="IPR029063">
    <property type="entry name" value="SAM-dependent_MTases_sf"/>
</dbReference>
<evidence type="ECO:0000256" key="6">
    <source>
        <dbReference type="SAM" id="Coils"/>
    </source>
</evidence>
<keyword evidence="3" id="KW-0808">Transferase</keyword>
<sequence length="1425" mass="164644">MSLNVASAKRLLHNFSFQDLFREELGWNNPKQKQPIPFQTKDGKFYRKSIAELSGAIVFEIIAGDGKIPNANTRQNLSNELLKINFHHILIFVDEERTQTVWRWLKKQDKKNLPREHYYSVGQSGDAFIFKISALLVDISELEDDITIIDVAKKIQKALDIEHITKKFYKQYQQQFIEFLPLIEGIDNESDRRWYASVILNRLMFIYFLQKKGFLDNGNYDYLYLKLIQCKEIYGKDQFYLEFLNRLFFEGFAKPTRERTKETNNILGTIKYLNGGLFLKHKIEEKYPHIFIPDVAFENLLKSDNPKGLFEQFSWSLDDLPGGKDDEINPNVLGYIFEKYINQKAFGAYYTRPEMTEYLCEQTVHKLILDEVNNFKSKTLDYPFASINEVLLNADAATCRFLIFSKSSILPNLKLLDPACGSGAFLVAAMKVLINLYSSLLGRIDYFEDEDLIEWKRQIETEHPSISYFIKKTIITNNLYGVDIMEEASEIAKLRLFLALVSSAQTVEQLEPLPNIDFNIMCGNSLIGLMRVDPNQFNTYNGIGRHTQGKIVKKGDLFEAAVIQGNMFSETHANNYQQLIEKRENSIANYKSAKDLNVSQLQKLRNNIELQEDEAKKILDRILVDEFQNLSIPYLKSKWDFEKNDLGKPEKRAVKLDDIKELEPFHWGYEFSEIFRTKNGFDAILTNPPWEIFKPNSKEFFSEYSEVISKKKMDIHDFEKEQNELLKDPEVREAWLNYLSRFPHTSAYYRSASQYKNQISYINGKKAGSDINLFKLFTEQCYNLLKENGYCGIVIPTGIYTDLGTKQLRKLLFDKCRIQQLIGFANERYLFENVHHAFKFALLSFEKGGETDEFSAAFRINPRECIAADDLDIFLHASENFSKISKSFVFRQSPESLSIMELRLPLDFSITEKILAFQTLGSEQYGDWQFKLTREFDMTNDAKIFSSQFADGHLTLYEGKMIHQFLHKPQEKRFVIDPALGRKSLLGKKEDEEGKQFGYEKFRLGLRAISSSTNTRTLISTILPHNVFAGNSVLVSAAETSYRDQLYLCAFLNSFVVDYYIRQIVSQNINMFYIYQLPIPRLRRETTWYKDLIKNTLSLIATDLHYSNLWENVMQIPWNINSSFTDPEQRLKATGRINAIVAHIYGLDSKELAHILNTFPVTEQAEKDLVLEAFNELLPEFPIERSKFANQNNFYNLIDDLPLAEPTVTMKEFALDEGIYSIQDVVQITRIPAEKISRWFKELSNENYEGLKGKSSDHKKLKISFHGIIELVVIGTLRDNKFPLKKILSARADLKNKTQKIYPFATNNVRDNLKVAGKSLIFKFGDDIVTLDGTGQFNLTIIVSFFKNIDFDTEGLALRLFPLKDSKLIIVDPKLGGGKAVINNGEAIWAETVALAYQGEDSIGVISEQYNISREEILAAVSYLN</sequence>
<dbReference type="PANTHER" id="PTHR33841:SF1">
    <property type="entry name" value="DNA METHYLTRANSFERASE A"/>
    <property type="match status" value="1"/>
</dbReference>
<dbReference type="RefSeq" id="WP_377117273.1">
    <property type="nucleotide sequence ID" value="NZ_JBHTHZ010000014.1"/>
</dbReference>
<dbReference type="InterPro" id="IPR011639">
    <property type="entry name" value="MethylTrfase_TaqI-like_dom"/>
</dbReference>
<dbReference type="InterPro" id="IPR002052">
    <property type="entry name" value="DNA_methylase_N6_adenine_CS"/>
</dbReference>
<evidence type="ECO:0000259" key="7">
    <source>
        <dbReference type="Pfam" id="PF07669"/>
    </source>
</evidence>
<dbReference type="Gene3D" id="3.40.50.150">
    <property type="entry name" value="Vaccinia Virus protein VP39"/>
    <property type="match status" value="1"/>
</dbReference>
<dbReference type="PRINTS" id="PR00507">
    <property type="entry name" value="N12N6MTFRASE"/>
</dbReference>
<keyword evidence="9" id="KW-1185">Reference proteome</keyword>
<feature type="domain" description="Type II methyltransferase M.TaqI-like" evidence="7">
    <location>
        <begin position="477"/>
        <end position="715"/>
    </location>
</feature>
<reference evidence="9" key="1">
    <citation type="journal article" date="2019" name="Int. J. Syst. Evol. Microbiol.">
        <title>The Global Catalogue of Microorganisms (GCM) 10K type strain sequencing project: providing services to taxonomists for standard genome sequencing and annotation.</title>
        <authorList>
            <consortium name="The Broad Institute Genomics Platform"/>
            <consortium name="The Broad Institute Genome Sequencing Center for Infectious Disease"/>
            <person name="Wu L."/>
            <person name="Ma J."/>
        </authorList>
    </citation>
    <scope>NUCLEOTIDE SEQUENCE [LARGE SCALE GENOMIC DNA]</scope>
    <source>
        <strain evidence="9">CCUG 61484</strain>
    </source>
</reference>
<dbReference type="SUPFAM" id="SSF53335">
    <property type="entry name" value="S-adenosyl-L-methionine-dependent methyltransferases"/>
    <property type="match status" value="1"/>
</dbReference>
<keyword evidence="2 8" id="KW-0489">Methyltransferase</keyword>
<comment type="caution">
    <text evidence="8">The sequence shown here is derived from an EMBL/GenBank/DDBJ whole genome shotgun (WGS) entry which is preliminary data.</text>
</comment>
<keyword evidence="6" id="KW-0175">Coiled coil</keyword>
<dbReference type="InterPro" id="IPR050953">
    <property type="entry name" value="N4_N6_ade-DNA_methylase"/>
</dbReference>
<evidence type="ECO:0000256" key="3">
    <source>
        <dbReference type="ARBA" id="ARBA00022679"/>
    </source>
</evidence>
<proteinExistence type="predicted"/>
<comment type="catalytic activity">
    <reaction evidence="5">
        <text>a 2'-deoxyadenosine in DNA + S-adenosyl-L-methionine = an N(6)-methyl-2'-deoxyadenosine in DNA + S-adenosyl-L-homocysteine + H(+)</text>
        <dbReference type="Rhea" id="RHEA:15197"/>
        <dbReference type="Rhea" id="RHEA-COMP:12418"/>
        <dbReference type="Rhea" id="RHEA-COMP:12419"/>
        <dbReference type="ChEBI" id="CHEBI:15378"/>
        <dbReference type="ChEBI" id="CHEBI:57856"/>
        <dbReference type="ChEBI" id="CHEBI:59789"/>
        <dbReference type="ChEBI" id="CHEBI:90615"/>
        <dbReference type="ChEBI" id="CHEBI:90616"/>
        <dbReference type="EC" id="2.1.1.72"/>
    </reaction>
</comment>
<keyword evidence="4" id="KW-0949">S-adenosyl-L-methionine</keyword>
<gene>
    <name evidence="8" type="ORF">ACFQZX_16125</name>
</gene>
<dbReference type="EC" id="2.1.1.72" evidence="1"/>
<dbReference type="GO" id="GO:0032259">
    <property type="term" value="P:methylation"/>
    <property type="evidence" value="ECO:0007669"/>
    <property type="project" value="UniProtKB-KW"/>
</dbReference>
<dbReference type="Proteomes" id="UP001597010">
    <property type="component" value="Unassembled WGS sequence"/>
</dbReference>
<dbReference type="PANTHER" id="PTHR33841">
    <property type="entry name" value="DNA METHYLTRANSFERASE YEEA-RELATED"/>
    <property type="match status" value="1"/>
</dbReference>
<dbReference type="PROSITE" id="PS00092">
    <property type="entry name" value="N6_MTASE"/>
    <property type="match status" value="1"/>
</dbReference>
<evidence type="ECO:0000313" key="9">
    <source>
        <dbReference type="Proteomes" id="UP001597010"/>
    </source>
</evidence>
<evidence type="ECO:0000256" key="5">
    <source>
        <dbReference type="ARBA" id="ARBA00047942"/>
    </source>
</evidence>
<evidence type="ECO:0000256" key="2">
    <source>
        <dbReference type="ARBA" id="ARBA00022603"/>
    </source>
</evidence>